<dbReference type="PANTHER" id="PTHR21666:SF293">
    <property type="entry name" value="SLL1488 PROTEIN"/>
    <property type="match status" value="1"/>
</dbReference>
<feature type="domain" description="M23ase beta-sheet core" evidence="1">
    <location>
        <begin position="149"/>
        <end position="190"/>
    </location>
</feature>
<dbReference type="InterPro" id="IPR011055">
    <property type="entry name" value="Dup_hybrid_motif"/>
</dbReference>
<dbReference type="EMBL" id="JAMPKX010000002">
    <property type="protein sequence ID" value="MEP0946212.1"/>
    <property type="molecule type" value="Genomic_DNA"/>
</dbReference>
<dbReference type="Pfam" id="PF01551">
    <property type="entry name" value="Peptidase_M23"/>
    <property type="match status" value="2"/>
</dbReference>
<reference evidence="2 3" key="1">
    <citation type="submission" date="2022-04" db="EMBL/GenBank/DDBJ databases">
        <title>Positive selection, recombination, and allopatry shape intraspecific diversity of widespread and dominant cyanobacteria.</title>
        <authorList>
            <person name="Wei J."/>
            <person name="Shu W."/>
            <person name="Hu C."/>
        </authorList>
    </citation>
    <scope>NUCLEOTIDE SEQUENCE [LARGE SCALE GENOMIC DNA]</scope>
    <source>
        <strain evidence="2 3">DQ-A4</strain>
    </source>
</reference>
<keyword evidence="3" id="KW-1185">Reference proteome</keyword>
<evidence type="ECO:0000313" key="3">
    <source>
        <dbReference type="Proteomes" id="UP001482513"/>
    </source>
</evidence>
<comment type="caution">
    <text evidence="2">The sequence shown here is derived from an EMBL/GenBank/DDBJ whole genome shotgun (WGS) entry which is preliminary data.</text>
</comment>
<protein>
    <submittedName>
        <fullName evidence="2">M23 family metallopeptidase</fullName>
    </submittedName>
</protein>
<evidence type="ECO:0000313" key="2">
    <source>
        <dbReference type="EMBL" id="MEP0946212.1"/>
    </source>
</evidence>
<dbReference type="SUPFAM" id="SSF51261">
    <property type="entry name" value="Duplicated hybrid motif"/>
    <property type="match status" value="1"/>
</dbReference>
<dbReference type="Proteomes" id="UP001482513">
    <property type="component" value="Unassembled WGS sequence"/>
</dbReference>
<sequence length="211" mass="23028">MDGRFDRAQALGWIVALSVGIGTMTELTQSTPQVIAEEQIAAEAAPANPWLGSSFPLENFSRYTSPFGYRQHPMGGHRFHYGLDLAAPMGSYIRSWWEGKVVEVHDHTACGTAAIIQSGSWTHIYCHMQGSIVIEKEGGRVLVDRDGGIEIRQGQMVTAGQRIGRVGMTGSTTGPHLHWGLKYDGAWVDPALVLKATFDYQQASQTAQAIN</sequence>
<accession>A0ABV0K0H2</accession>
<dbReference type="InterPro" id="IPR016047">
    <property type="entry name" value="M23ase_b-sheet_dom"/>
</dbReference>
<organism evidence="2 3">
    <name type="scientific">Leptolyngbya subtilissima DQ-A4</name>
    <dbReference type="NCBI Taxonomy" id="2933933"/>
    <lineage>
        <taxon>Bacteria</taxon>
        <taxon>Bacillati</taxon>
        <taxon>Cyanobacteriota</taxon>
        <taxon>Cyanophyceae</taxon>
        <taxon>Leptolyngbyales</taxon>
        <taxon>Leptolyngbyaceae</taxon>
        <taxon>Leptolyngbya group</taxon>
        <taxon>Leptolyngbya</taxon>
    </lineage>
</organism>
<dbReference type="RefSeq" id="WP_190695417.1">
    <property type="nucleotide sequence ID" value="NZ_JAMPKX010000002.1"/>
</dbReference>
<proteinExistence type="predicted"/>
<dbReference type="InterPro" id="IPR050570">
    <property type="entry name" value="Cell_wall_metabolism_enzyme"/>
</dbReference>
<dbReference type="CDD" id="cd12797">
    <property type="entry name" value="M23_peptidase"/>
    <property type="match status" value="1"/>
</dbReference>
<dbReference type="PANTHER" id="PTHR21666">
    <property type="entry name" value="PEPTIDASE-RELATED"/>
    <property type="match status" value="1"/>
</dbReference>
<evidence type="ECO:0000259" key="1">
    <source>
        <dbReference type="Pfam" id="PF01551"/>
    </source>
</evidence>
<gene>
    <name evidence="2" type="ORF">NC992_04960</name>
</gene>
<name>A0ABV0K0H2_9CYAN</name>
<feature type="domain" description="M23ase beta-sheet core" evidence="1">
    <location>
        <begin position="78"/>
        <end position="133"/>
    </location>
</feature>
<dbReference type="Gene3D" id="2.70.70.10">
    <property type="entry name" value="Glucose Permease (Domain IIA)"/>
    <property type="match status" value="1"/>
</dbReference>